<dbReference type="PANTHER" id="PTHR21716">
    <property type="entry name" value="TRANSMEMBRANE PROTEIN"/>
    <property type="match status" value="1"/>
</dbReference>
<sequence>MKKTFKKNIIKLLIIIVCIISILYLKKFDFVKETIKILVFSFILSYSLKPIYISIIEKYKINNRIVAFLLILAVMVVTLSIIFLFLPKIFKESVNIESIMKGLDDLMMNLNSRFKDSNYKIFSVLYEQLSERVNMLIANYSSKFIDAIIDFSEDILSLAVVPIVSYYFLADSDIINKKFLLLFSSTKRKVIKDLEDDVDRVLGKYILSQLILCLIVGVLTFIGLIILKIQFPIFLSILNAIVNIIPYFGAILGSIPIILIALANSPSKAILAFIMCILIQQIEGNILSPQITSTSVSMHPLIVIILLLIGDKLGGFIGMILAVPIGVIIKVIYEDINYNLF</sequence>
<keyword evidence="7 8" id="KW-0472">Membrane</keyword>
<gene>
    <name evidence="9" type="ORF">SAMN02745163_02185</name>
</gene>
<evidence type="ECO:0000313" key="10">
    <source>
        <dbReference type="Proteomes" id="UP000184310"/>
    </source>
</evidence>
<dbReference type="InterPro" id="IPR002549">
    <property type="entry name" value="AI-2E-like"/>
</dbReference>
<evidence type="ECO:0000256" key="2">
    <source>
        <dbReference type="ARBA" id="ARBA00009773"/>
    </source>
</evidence>
<feature type="transmembrane region" description="Helical" evidence="8">
    <location>
        <begin position="9"/>
        <end position="25"/>
    </location>
</feature>
<dbReference type="GO" id="GO:0005886">
    <property type="term" value="C:plasma membrane"/>
    <property type="evidence" value="ECO:0007669"/>
    <property type="project" value="UniProtKB-SubCell"/>
</dbReference>
<evidence type="ECO:0000256" key="5">
    <source>
        <dbReference type="ARBA" id="ARBA00022692"/>
    </source>
</evidence>
<evidence type="ECO:0000256" key="4">
    <source>
        <dbReference type="ARBA" id="ARBA00022475"/>
    </source>
</evidence>
<evidence type="ECO:0000256" key="3">
    <source>
        <dbReference type="ARBA" id="ARBA00022448"/>
    </source>
</evidence>
<dbReference type="EMBL" id="FQZB01000009">
    <property type="protein sequence ID" value="SHJ57728.1"/>
    <property type="molecule type" value="Genomic_DNA"/>
</dbReference>
<evidence type="ECO:0000256" key="6">
    <source>
        <dbReference type="ARBA" id="ARBA00022989"/>
    </source>
</evidence>
<evidence type="ECO:0000256" key="7">
    <source>
        <dbReference type="ARBA" id="ARBA00023136"/>
    </source>
</evidence>
<protein>
    <submittedName>
        <fullName evidence="9">Predicted PurR-regulated permease PerM</fullName>
    </submittedName>
</protein>
<dbReference type="GO" id="GO:0055085">
    <property type="term" value="P:transmembrane transport"/>
    <property type="evidence" value="ECO:0007669"/>
    <property type="project" value="TreeGrafter"/>
</dbReference>
<dbReference type="AlphaFoldDB" id="A0A1M6KFN0"/>
<keyword evidence="10" id="KW-1185">Reference proteome</keyword>
<feature type="transmembrane region" description="Helical" evidence="8">
    <location>
        <begin position="37"/>
        <end position="53"/>
    </location>
</feature>
<feature type="transmembrane region" description="Helical" evidence="8">
    <location>
        <begin position="233"/>
        <end position="251"/>
    </location>
</feature>
<feature type="transmembrane region" description="Helical" evidence="8">
    <location>
        <begin position="65"/>
        <end position="86"/>
    </location>
</feature>
<keyword evidence="3" id="KW-0813">Transport</keyword>
<comment type="subcellular location">
    <subcellularLocation>
        <location evidence="1">Cell membrane</location>
        <topology evidence="1">Multi-pass membrane protein</topology>
    </subcellularLocation>
</comment>
<organism evidence="9 10">
    <name type="scientific">Clostridium cavendishii DSM 21758</name>
    <dbReference type="NCBI Taxonomy" id="1121302"/>
    <lineage>
        <taxon>Bacteria</taxon>
        <taxon>Bacillati</taxon>
        <taxon>Bacillota</taxon>
        <taxon>Clostridia</taxon>
        <taxon>Eubacteriales</taxon>
        <taxon>Clostridiaceae</taxon>
        <taxon>Clostridium</taxon>
    </lineage>
</organism>
<proteinExistence type="inferred from homology"/>
<keyword evidence="4" id="KW-1003">Cell membrane</keyword>
<comment type="similarity">
    <text evidence="2">Belongs to the autoinducer-2 exporter (AI-2E) (TC 2.A.86) family.</text>
</comment>
<keyword evidence="6 8" id="KW-1133">Transmembrane helix</keyword>
<dbReference type="OrthoDB" id="9793390at2"/>
<dbReference type="PANTHER" id="PTHR21716:SF53">
    <property type="entry name" value="PERMEASE PERM-RELATED"/>
    <property type="match status" value="1"/>
</dbReference>
<name>A0A1M6KFN0_9CLOT</name>
<feature type="transmembrane region" description="Helical" evidence="8">
    <location>
        <begin position="206"/>
        <end position="226"/>
    </location>
</feature>
<evidence type="ECO:0000256" key="1">
    <source>
        <dbReference type="ARBA" id="ARBA00004651"/>
    </source>
</evidence>
<reference evidence="9 10" key="1">
    <citation type="submission" date="2016-11" db="EMBL/GenBank/DDBJ databases">
        <authorList>
            <person name="Jaros S."/>
            <person name="Januszkiewicz K."/>
            <person name="Wedrychowicz H."/>
        </authorList>
    </citation>
    <scope>NUCLEOTIDE SEQUENCE [LARGE SCALE GENOMIC DNA]</scope>
    <source>
        <strain evidence="9 10">DSM 21758</strain>
    </source>
</reference>
<dbReference type="STRING" id="1121302.SAMN02745163_02185"/>
<dbReference type="Pfam" id="PF01594">
    <property type="entry name" value="AI-2E_transport"/>
    <property type="match status" value="1"/>
</dbReference>
<evidence type="ECO:0000313" key="9">
    <source>
        <dbReference type="EMBL" id="SHJ57728.1"/>
    </source>
</evidence>
<dbReference type="Proteomes" id="UP000184310">
    <property type="component" value="Unassembled WGS sequence"/>
</dbReference>
<dbReference type="RefSeq" id="WP_072987128.1">
    <property type="nucleotide sequence ID" value="NZ_FQZB01000009.1"/>
</dbReference>
<keyword evidence="5 8" id="KW-0812">Transmembrane</keyword>
<evidence type="ECO:0000256" key="8">
    <source>
        <dbReference type="SAM" id="Phobius"/>
    </source>
</evidence>
<accession>A0A1M6KFN0</accession>